<dbReference type="Pfam" id="PF09152">
    <property type="entry name" value="DUF1937"/>
    <property type="match status" value="1"/>
</dbReference>
<feature type="domain" description="DUF1937" evidence="1">
    <location>
        <begin position="5"/>
        <end position="106"/>
    </location>
</feature>
<accession>A0A0F9WMI5</accession>
<dbReference type="InterPro" id="IPR015235">
    <property type="entry name" value="DUF1937"/>
</dbReference>
<sequence length="130" mass="14616">MKPSIYLASPYSHPDAAVRQGRYEAVFAATRRLMAGGNLVFSPIVYSYQFALLDRPEAWDSGQEFGMGMQFSFRELMLLACRELWIYTLPGWQESMGVSAEKRIAFDTAIPLRYAKPTDAELALLEGPTP</sequence>
<dbReference type="AlphaFoldDB" id="A0A0F9WMI5"/>
<reference evidence="2" key="1">
    <citation type="journal article" date="2015" name="Nature">
        <title>Complex archaea that bridge the gap between prokaryotes and eukaryotes.</title>
        <authorList>
            <person name="Spang A."/>
            <person name="Saw J.H."/>
            <person name="Jorgensen S.L."/>
            <person name="Zaremba-Niedzwiedzka K."/>
            <person name="Martijn J."/>
            <person name="Lind A.E."/>
            <person name="van Eijk R."/>
            <person name="Schleper C."/>
            <person name="Guy L."/>
            <person name="Ettema T.J."/>
        </authorList>
    </citation>
    <scope>NUCLEOTIDE SEQUENCE</scope>
</reference>
<gene>
    <name evidence="2" type="ORF">LCGC14_0336630</name>
</gene>
<protein>
    <recommendedName>
        <fullName evidence="1">DUF1937 domain-containing protein</fullName>
    </recommendedName>
</protein>
<organism evidence="2">
    <name type="scientific">marine sediment metagenome</name>
    <dbReference type="NCBI Taxonomy" id="412755"/>
    <lineage>
        <taxon>unclassified sequences</taxon>
        <taxon>metagenomes</taxon>
        <taxon>ecological metagenomes</taxon>
    </lineage>
</organism>
<evidence type="ECO:0000313" key="2">
    <source>
        <dbReference type="EMBL" id="KKN79808.1"/>
    </source>
</evidence>
<dbReference type="Gene3D" id="3.40.50.10400">
    <property type="entry name" value="Hypothetical protein PA1492"/>
    <property type="match status" value="1"/>
</dbReference>
<comment type="caution">
    <text evidence="2">The sequence shown here is derived from an EMBL/GenBank/DDBJ whole genome shotgun (WGS) entry which is preliminary data.</text>
</comment>
<dbReference type="SUPFAM" id="SSF52309">
    <property type="entry name" value="N-(deoxy)ribosyltransferase-like"/>
    <property type="match status" value="1"/>
</dbReference>
<proteinExistence type="predicted"/>
<dbReference type="EMBL" id="LAZR01000242">
    <property type="protein sequence ID" value="KKN79808.1"/>
    <property type="molecule type" value="Genomic_DNA"/>
</dbReference>
<evidence type="ECO:0000259" key="1">
    <source>
        <dbReference type="Pfam" id="PF09152"/>
    </source>
</evidence>
<name>A0A0F9WMI5_9ZZZZ</name>